<dbReference type="EMBL" id="JAJPWV010000003">
    <property type="protein sequence ID" value="MCD8741219.1"/>
    <property type="molecule type" value="Genomic_DNA"/>
</dbReference>
<dbReference type="InterPro" id="IPR026341">
    <property type="entry name" value="T9SS_type_B"/>
</dbReference>
<name>A0ABS8U5V1_9SPHI</name>
<dbReference type="NCBIfam" id="TIGR04131">
    <property type="entry name" value="Bac_Flav_CTERM"/>
    <property type="match status" value="1"/>
</dbReference>
<comment type="caution">
    <text evidence="2">The sequence shown here is derived from an EMBL/GenBank/DDBJ whole genome shotgun (WGS) entry which is preliminary data.</text>
</comment>
<dbReference type="Gene3D" id="2.60.40.10">
    <property type="entry name" value="Immunoglobulins"/>
    <property type="match status" value="1"/>
</dbReference>
<dbReference type="Pfam" id="PF13585">
    <property type="entry name" value="CHU_C"/>
    <property type="match status" value="1"/>
</dbReference>
<dbReference type="InterPro" id="IPR013783">
    <property type="entry name" value="Ig-like_fold"/>
</dbReference>
<evidence type="ECO:0000313" key="2">
    <source>
        <dbReference type="EMBL" id="MCD8741219.1"/>
    </source>
</evidence>
<dbReference type="RefSeq" id="WP_232177720.1">
    <property type="nucleotide sequence ID" value="NZ_JAJPWV010000003.1"/>
</dbReference>
<keyword evidence="3" id="KW-1185">Reference proteome</keyword>
<sequence>MRRFFHGFICVLFIAFLSGKVTAQVCDGSLGDPVVSESFNQGGALPNGQAQIIQFTTNTCPQDGQYTIVRTYAPPPCNAGTWHSVPSDNTGNGGYMMVVNASYAKSQFFEKKVTGLCGNTVYELSVYILDLMRLDIESPDVRHPALRFLIVDDKDSTIRDTTIAIRPTAGPEFIKRGVTFRTTPNTDSVTLKIFNDAEGGYGNDFILDDFAFRACGPQLSSTIDGSAQDFADCVSSGRRNFTLRTASQPGYVFQWQQFVNNKWEDIAGQNGTQYTANIDLSVAAVHQYRVAAARAGNLGSEKCRIYSLPQSITIYARPVLAPINSVTICRGEDVTINLSGGVRYRLLGPDGFSAETTNSQYTFQKPDPPSGWSYTAYAVSAEGCLSDPQTFQINVKPKFVADAETDKTGICRGESAQLNVSTDVSDTYTYSWSPSAGLSQADIVNPIASPTQTTTYTVNVSNGACSYTDTVTVNIIEPPDVTVSPRREMLEGATIKLDPVYAGAIATYKWWPEDGLDNPTDPNPGITATEDTRYTVTVTGPCGIDTASVFVRVYQKIQVPNTFTPNGDGINDVWNIAALSTYPASETLIFNRNGQQIFRSIGYTTPWDGTFNSSRLPVGTYYYIIDLKNNTPKVAGYVTLLR</sequence>
<feature type="chain" id="PRO_5046387422" evidence="1">
    <location>
        <begin position="24"/>
        <end position="642"/>
    </location>
</feature>
<dbReference type="Proteomes" id="UP001199919">
    <property type="component" value="Unassembled WGS sequence"/>
</dbReference>
<keyword evidence="1" id="KW-0732">Signal</keyword>
<reference evidence="2 3" key="1">
    <citation type="submission" date="2021-12" db="EMBL/GenBank/DDBJ databases">
        <title>Mucilaginibacter roseus genome.</title>
        <authorList>
            <person name="Ferreira J.R."/>
            <person name="Newman J.D."/>
        </authorList>
    </citation>
    <scope>NUCLEOTIDE SEQUENCE [LARGE SCALE GENOMIC DNA]</scope>
    <source>
        <strain evidence="2 3">LMG 28454</strain>
    </source>
</reference>
<accession>A0ABS8U5V1</accession>
<evidence type="ECO:0000256" key="1">
    <source>
        <dbReference type="SAM" id="SignalP"/>
    </source>
</evidence>
<feature type="signal peptide" evidence="1">
    <location>
        <begin position="1"/>
        <end position="23"/>
    </location>
</feature>
<gene>
    <name evidence="2" type="ORF">LT679_11445</name>
</gene>
<evidence type="ECO:0000313" key="3">
    <source>
        <dbReference type="Proteomes" id="UP001199919"/>
    </source>
</evidence>
<protein>
    <submittedName>
        <fullName evidence="2">Gliding motility-associated C-terminal domain-containing protein</fullName>
    </submittedName>
</protein>
<organism evidence="2 3">
    <name type="scientific">Mucilaginibacter roseus</name>
    <dbReference type="NCBI Taxonomy" id="1528868"/>
    <lineage>
        <taxon>Bacteria</taxon>
        <taxon>Pseudomonadati</taxon>
        <taxon>Bacteroidota</taxon>
        <taxon>Sphingobacteriia</taxon>
        <taxon>Sphingobacteriales</taxon>
        <taxon>Sphingobacteriaceae</taxon>
        <taxon>Mucilaginibacter</taxon>
    </lineage>
</organism>
<proteinExistence type="predicted"/>